<dbReference type="PROSITE" id="PS50908">
    <property type="entry name" value="RWD"/>
    <property type="match status" value="1"/>
</dbReference>
<dbReference type="InterPro" id="IPR036621">
    <property type="entry name" value="Anticodon-bd_dom_sf"/>
</dbReference>
<evidence type="ECO:0000256" key="5">
    <source>
        <dbReference type="ARBA" id="ARBA00022777"/>
    </source>
</evidence>
<feature type="compositionally biased region" description="Acidic residues" evidence="14">
    <location>
        <begin position="675"/>
        <end position="700"/>
    </location>
</feature>
<dbReference type="GO" id="GO:0005829">
    <property type="term" value="C:cytosol"/>
    <property type="evidence" value="ECO:0007669"/>
    <property type="project" value="TreeGrafter"/>
</dbReference>
<dbReference type="InterPro" id="IPR050339">
    <property type="entry name" value="CC_SR_Kinase"/>
</dbReference>
<dbReference type="CDD" id="cd14012">
    <property type="entry name" value="PK_eIF2AK_GCN2_rpt1"/>
    <property type="match status" value="1"/>
</dbReference>
<evidence type="ECO:0000256" key="14">
    <source>
        <dbReference type="SAM" id="MobiDB-lite"/>
    </source>
</evidence>
<dbReference type="FunFam" id="3.40.50.800:FF:000009">
    <property type="entry name" value="Eukaryotic translation initiation factor 2-alpha kinase"/>
    <property type="match status" value="1"/>
</dbReference>
<evidence type="ECO:0000313" key="17">
    <source>
        <dbReference type="EMBL" id="OAD03773.1"/>
    </source>
</evidence>
<dbReference type="Gene3D" id="3.10.110.10">
    <property type="entry name" value="Ubiquitin Conjugating Enzyme"/>
    <property type="match status" value="1"/>
</dbReference>
<evidence type="ECO:0000256" key="6">
    <source>
        <dbReference type="ARBA" id="ARBA00022840"/>
    </source>
</evidence>
<feature type="binding site" evidence="12">
    <location>
        <position position="590"/>
    </location>
    <ligand>
        <name>ATP</name>
        <dbReference type="ChEBI" id="CHEBI:30616"/>
    </ligand>
</feature>
<dbReference type="SMART" id="SM00591">
    <property type="entry name" value="RWD"/>
    <property type="match status" value="1"/>
</dbReference>
<keyword evidence="3" id="KW-0808">Transferase</keyword>
<dbReference type="STRING" id="747725.A0A168LNV3"/>
<dbReference type="CDD" id="cd23823">
    <property type="entry name" value="RWD_GCN2"/>
    <property type="match status" value="1"/>
</dbReference>
<reference evidence="17 18" key="1">
    <citation type="submission" date="2015-06" db="EMBL/GenBank/DDBJ databases">
        <title>Expansion of signal transduction pathways in fungi by whole-genome duplication.</title>
        <authorList>
            <consortium name="DOE Joint Genome Institute"/>
            <person name="Corrochano L.M."/>
            <person name="Kuo A."/>
            <person name="Marcet-Houben M."/>
            <person name="Polaino S."/>
            <person name="Salamov A."/>
            <person name="Villalobos J.M."/>
            <person name="Alvarez M.I."/>
            <person name="Avalos J."/>
            <person name="Benito E.P."/>
            <person name="Benoit I."/>
            <person name="Burger G."/>
            <person name="Camino L.P."/>
            <person name="Canovas D."/>
            <person name="Cerda-Olmedo E."/>
            <person name="Cheng J.-F."/>
            <person name="Dominguez A."/>
            <person name="Elias M."/>
            <person name="Eslava A.P."/>
            <person name="Glaser F."/>
            <person name="Grimwood J."/>
            <person name="Gutierrez G."/>
            <person name="Heitman J."/>
            <person name="Henrissat B."/>
            <person name="Iturriaga E.A."/>
            <person name="Lang B.F."/>
            <person name="Lavin J.L."/>
            <person name="Lee S."/>
            <person name="Li W."/>
            <person name="Lindquist E."/>
            <person name="Lopez-Garcia S."/>
            <person name="Luque E.M."/>
            <person name="Marcos A.T."/>
            <person name="Martin J."/>
            <person name="Mccluskey K."/>
            <person name="Medina H.R."/>
            <person name="Miralles-Duran A."/>
            <person name="Miyazaki A."/>
            <person name="Munoz-Torres E."/>
            <person name="Oguiza J.A."/>
            <person name="Ohm R."/>
            <person name="Olmedo M."/>
            <person name="Orejas M."/>
            <person name="Ortiz-Castellanos L."/>
            <person name="Pisabarro A.G."/>
            <person name="Rodriguez-Romero J."/>
            <person name="Ruiz-Herrera J."/>
            <person name="Ruiz-Vazquez R."/>
            <person name="Sanz C."/>
            <person name="Schackwitz W."/>
            <person name="Schmutz J."/>
            <person name="Shahriari M."/>
            <person name="Shelest E."/>
            <person name="Silva-Franco F."/>
            <person name="Soanes D."/>
            <person name="Syed K."/>
            <person name="Tagua V.G."/>
            <person name="Talbot N.J."/>
            <person name="Thon M."/>
            <person name="De Vries R.P."/>
            <person name="Wiebenga A."/>
            <person name="Yadav J.S."/>
            <person name="Braun E.L."/>
            <person name="Baker S."/>
            <person name="Garre V."/>
            <person name="Horwitz B."/>
            <person name="Torres-Martinez S."/>
            <person name="Idnurm A."/>
            <person name="Herrera-Estrella A."/>
            <person name="Gabaldon T."/>
            <person name="Grigoriev I.V."/>
        </authorList>
    </citation>
    <scope>NUCLEOTIDE SEQUENCE [LARGE SCALE GENOMIC DNA]</scope>
    <source>
        <strain evidence="17 18">CBS 277.49</strain>
    </source>
</reference>
<evidence type="ECO:0000256" key="9">
    <source>
        <dbReference type="ARBA" id="ARBA00048679"/>
    </source>
</evidence>
<dbReference type="InterPro" id="IPR045864">
    <property type="entry name" value="aa-tRNA-synth_II/BPL/LPL"/>
</dbReference>
<feature type="domain" description="Protein kinase" evidence="15">
    <location>
        <begin position="225"/>
        <end position="521"/>
    </location>
</feature>
<dbReference type="InterPro" id="IPR008271">
    <property type="entry name" value="Ser/Thr_kinase_AS"/>
</dbReference>
<keyword evidence="5" id="KW-0418">Kinase</keyword>
<feature type="domain" description="RWD" evidence="16">
    <location>
        <begin position="16"/>
        <end position="129"/>
    </location>
</feature>
<dbReference type="PANTHER" id="PTHR11042">
    <property type="entry name" value="EUKARYOTIC TRANSLATION INITIATION FACTOR 2-ALPHA KINASE EIF2-ALPHA KINASE -RELATED"/>
    <property type="match status" value="1"/>
</dbReference>
<dbReference type="SMART" id="SM00220">
    <property type="entry name" value="S_TKc"/>
    <property type="match status" value="2"/>
</dbReference>
<evidence type="ECO:0000256" key="4">
    <source>
        <dbReference type="ARBA" id="ARBA00022741"/>
    </source>
</evidence>
<dbReference type="EMBL" id="AMYB01000004">
    <property type="protein sequence ID" value="OAD03773.1"/>
    <property type="molecule type" value="Genomic_DNA"/>
</dbReference>
<dbReference type="Pfam" id="PF13393">
    <property type="entry name" value="tRNA-synt_His"/>
    <property type="match status" value="1"/>
</dbReference>
<dbReference type="SUPFAM" id="SSF55681">
    <property type="entry name" value="Class II aaRS and biotin synthetases"/>
    <property type="match status" value="1"/>
</dbReference>
<dbReference type="PIRSF" id="PIRSF000660">
    <property type="entry name" value="Ser/Thr_PK_GCN2"/>
    <property type="match status" value="1"/>
</dbReference>
<feature type="region of interest" description="Disordered" evidence="14">
    <location>
        <begin position="531"/>
        <end position="550"/>
    </location>
</feature>
<dbReference type="PROSITE" id="PS50011">
    <property type="entry name" value="PROTEIN_KINASE_DOM"/>
    <property type="match status" value="2"/>
</dbReference>
<feature type="coiled-coil region" evidence="13">
    <location>
        <begin position="147"/>
        <end position="174"/>
    </location>
</feature>
<dbReference type="Proteomes" id="UP000077051">
    <property type="component" value="Unassembled WGS sequence"/>
</dbReference>
<dbReference type="PROSITE" id="PS00108">
    <property type="entry name" value="PROTEIN_KINASE_ST"/>
    <property type="match status" value="1"/>
</dbReference>
<dbReference type="GO" id="GO:0009893">
    <property type="term" value="P:positive regulation of metabolic process"/>
    <property type="evidence" value="ECO:0007669"/>
    <property type="project" value="UniProtKB-ARBA"/>
</dbReference>
<evidence type="ECO:0000256" key="10">
    <source>
        <dbReference type="PIRSR" id="PIRSR000660-1"/>
    </source>
</evidence>
<feature type="compositionally biased region" description="Polar residues" evidence="14">
    <location>
        <begin position="539"/>
        <end position="550"/>
    </location>
</feature>
<dbReference type="SUPFAM" id="SSF52954">
    <property type="entry name" value="Class II aaRS ABD-related"/>
    <property type="match status" value="1"/>
</dbReference>
<evidence type="ECO:0000256" key="11">
    <source>
        <dbReference type="PIRSR" id="PIRSR000660-2"/>
    </source>
</evidence>
<dbReference type="CDD" id="cd14046">
    <property type="entry name" value="STKc_EIF2AK4_GCN2_rpt2"/>
    <property type="match status" value="1"/>
</dbReference>
<comment type="caution">
    <text evidence="17">The sequence shown here is derived from an EMBL/GenBank/DDBJ whole genome shotgun (WGS) entry which is preliminary data.</text>
</comment>
<dbReference type="GO" id="GO:0005634">
    <property type="term" value="C:nucleus"/>
    <property type="evidence" value="ECO:0007669"/>
    <property type="project" value="TreeGrafter"/>
</dbReference>
<dbReference type="InterPro" id="IPR006575">
    <property type="entry name" value="RWD_dom"/>
</dbReference>
<feature type="binding site" evidence="11">
    <location>
        <begin position="566"/>
        <end position="574"/>
    </location>
    <ligand>
        <name>ATP</name>
        <dbReference type="ChEBI" id="CHEBI:30616"/>
    </ligand>
</feature>
<dbReference type="PANTHER" id="PTHR11042:SF136">
    <property type="entry name" value="EIF-2-ALPHA KINASE GCN2"/>
    <property type="match status" value="1"/>
</dbReference>
<evidence type="ECO:0000256" key="2">
    <source>
        <dbReference type="ARBA" id="ARBA00022527"/>
    </source>
</evidence>
<dbReference type="InterPro" id="IPR041715">
    <property type="entry name" value="HisRS-like_core"/>
</dbReference>
<keyword evidence="13" id="KW-0175">Coiled coil</keyword>
<evidence type="ECO:0000256" key="8">
    <source>
        <dbReference type="ARBA" id="ARBA00047899"/>
    </source>
</evidence>
<protein>
    <recommendedName>
        <fullName evidence="1">non-specific serine/threonine protein kinase</fullName>
        <ecNumber evidence="1">2.7.11.1</ecNumber>
    </recommendedName>
</protein>
<feature type="domain" description="Protein kinase" evidence="15">
    <location>
        <begin position="560"/>
        <end position="921"/>
    </location>
</feature>
<dbReference type="InterPro" id="IPR016135">
    <property type="entry name" value="UBQ-conjugating_enzyme/RWD"/>
</dbReference>
<dbReference type="GO" id="GO:0000077">
    <property type="term" value="P:DNA damage checkpoint signaling"/>
    <property type="evidence" value="ECO:0007669"/>
    <property type="project" value="InterPro"/>
</dbReference>
<comment type="catalytic activity">
    <reaction evidence="8">
        <text>L-threonyl-[protein] + ATP = O-phospho-L-threonyl-[protein] + ADP + H(+)</text>
        <dbReference type="Rhea" id="RHEA:46608"/>
        <dbReference type="Rhea" id="RHEA-COMP:11060"/>
        <dbReference type="Rhea" id="RHEA-COMP:11605"/>
        <dbReference type="ChEBI" id="CHEBI:15378"/>
        <dbReference type="ChEBI" id="CHEBI:30013"/>
        <dbReference type="ChEBI" id="CHEBI:30616"/>
        <dbReference type="ChEBI" id="CHEBI:61977"/>
        <dbReference type="ChEBI" id="CHEBI:456216"/>
        <dbReference type="EC" id="2.7.11.1"/>
    </reaction>
</comment>
<feature type="binding site" evidence="11">
    <location>
        <position position="589"/>
    </location>
    <ligand>
        <name>ATP</name>
        <dbReference type="ChEBI" id="CHEBI:30616"/>
    </ligand>
</feature>
<gene>
    <name evidence="17" type="ORF">MUCCIDRAFT_143387</name>
</gene>
<evidence type="ECO:0000313" key="18">
    <source>
        <dbReference type="Proteomes" id="UP000077051"/>
    </source>
</evidence>
<evidence type="ECO:0000256" key="3">
    <source>
        <dbReference type="ARBA" id="ARBA00022679"/>
    </source>
</evidence>
<dbReference type="Gene3D" id="3.30.930.10">
    <property type="entry name" value="Bira Bifunctional Protein, Domain 2"/>
    <property type="match status" value="1"/>
</dbReference>
<keyword evidence="2" id="KW-0723">Serine/threonine-protein kinase</keyword>
<dbReference type="InterPro" id="IPR016255">
    <property type="entry name" value="Gcn2"/>
</dbReference>
<evidence type="ECO:0000256" key="13">
    <source>
        <dbReference type="SAM" id="Coils"/>
    </source>
</evidence>
<dbReference type="SUPFAM" id="SSF54495">
    <property type="entry name" value="UBC-like"/>
    <property type="match status" value="1"/>
</dbReference>
<feature type="region of interest" description="Disordered" evidence="14">
    <location>
        <begin position="670"/>
        <end position="701"/>
    </location>
</feature>
<dbReference type="SUPFAM" id="SSF56112">
    <property type="entry name" value="Protein kinase-like (PK-like)"/>
    <property type="match status" value="2"/>
</dbReference>
<evidence type="ECO:0000259" key="15">
    <source>
        <dbReference type="PROSITE" id="PS50011"/>
    </source>
</evidence>
<dbReference type="OrthoDB" id="341578at2759"/>
<dbReference type="GO" id="GO:1990625">
    <property type="term" value="P:negative regulation of cytoplasmic translational initiation in response to stress"/>
    <property type="evidence" value="ECO:0007669"/>
    <property type="project" value="TreeGrafter"/>
</dbReference>
<dbReference type="Pfam" id="PF00069">
    <property type="entry name" value="Pkinase"/>
    <property type="match status" value="3"/>
</dbReference>
<evidence type="ECO:0000256" key="12">
    <source>
        <dbReference type="PROSITE-ProRule" id="PRU10141"/>
    </source>
</evidence>
<dbReference type="InterPro" id="IPR024435">
    <property type="entry name" value="HisRS-related_dom"/>
</dbReference>
<sequence length="1481" mass="169646">MQTNIDFESLKEVQQNEIEALKAIFMEDFHEVVNKTAWKVSHSDPEFILHLYPLGVEENEAHTTVDLKVRFPKTYPNKPPELHLINPHGLSPTVLRQLTQSLQQTAQHLLGQEMMYDLSDHVRAFLANHNAPPSATSKLTLHEQMMIRNEQDMKVERERELEEMARKRQEREAELRVQSDMMNEKIQQDIERKREHARVARQHRQDFGFADGGEAIVDDDFHAHFDGSDALNSLDSSDIKMIHFENLITVAIEKEENGIIPKRICFHTDVDSLVLPSLLAIKRVVVTGSYYSTQAGKRKLQDVERELDRLRTIQHPHILNIYDARLDRSRIDRNTWTLHILMEYEQGGSLYDLLKKCGGGLRLAIVRKYMKQLLWALNHIHLNGFICKDIRSNSIFCSNNQSVKLADISYNKHLNKSNFLIEAADDAETPRGESTSAWSSPELRERPGVYGRKNDIWCLGVVFIEMLWGIDVTKEFGDFDAFLRTAGSELPAIANDFAKRLLEPDPRKRPTAIDLMNDAFFAGDNEAMISEQAAPPPNTHASSDNNPGPIISTSRYKTDFEEIEFLGKGGFGEVIKARNRLDGRLYAIKKIRLDPRDSEDLRKILREVHSLSSLHHQYVVRYFATWFEDEDGASFKDSDDEDFSDESESEYDDEDGDVSAYKQHKSYSAIRFDDDSSSEEEEEDDDSTPYDGTTGDDSDDFISFAQKSSESQKRVHQHRTRVLYIQMEYCEKKTLRDVIDEGIDEQEAWRLFRQILEGLVHIHSQGMIHRDLKPANIFLDSNNDVKIGDFGLATTNQTLVDGASVARNASHRMPDSMTTGVGTTFYVSPEVMPDPTTGATSGMRYNQKVDMFSLGVIFFEMCYNLSTGMQRVIVLNELRNGKFPEDFPANYVNQKKIIKILLSPQPKDRPNSFELLRSDLLPPKLEDEYIKECVRTIANPNTPYYDKLMSAMFSQSADRHKDFTYDYQTNAETVFDPFSHIFFDCIREQMAKVFRRHGAIDVSAPLLIPKNDLYEWNWKNPVYLMDSQGALNQLPYDQTVPFARYIARQKGFPELKRFTFDKVYRENQSGGQPEAVLEADFDIVHKETAPMVPDAEVLKVVEEVLEELPPYKNGGFYFMVNHTGITDIILDSCRVPPDIRKGVLVALSSLGRAPSFAAVRNILKLKYHLQRSVLDELSMFNVHGELESIVKKIEGLLPGTHKAKFRDFIGELRTLMVVSKHIGIHHKIIFHPLLVYNNHFYKNGMVFETVADTIDSKRKDVLAVGGRYDFLVQHFAHPNATANRKLRAVGVNIAVQKLIRHLDMHQSEQVKYLMKAKNEKMRSFGLWAPKKCDVYVASFGKVLIQERLEIVQELWNHGIRAEFQYNDGDYLTPEDLVSLCKKASINWIVIVKHKNSESKSSSLSDSTTVKVKDVLRRTETEVSKSDLCIWLSTEINEQIRVDSVARVKSKHELKSKDTSDSGTTRNVDVVIVAAQAYSLFF</sequence>
<dbReference type="EC" id="2.7.11.1" evidence="1"/>
<dbReference type="GO" id="GO:0005524">
    <property type="term" value="F:ATP binding"/>
    <property type="evidence" value="ECO:0007669"/>
    <property type="project" value="UniProtKB-UniRule"/>
</dbReference>
<dbReference type="VEuPathDB" id="FungiDB:MUCCIDRAFT_143387"/>
<comment type="similarity">
    <text evidence="7">Belongs to the protein kinase superfamily. Ser/Thr protein kinase family. GCN2 subfamily.</text>
</comment>
<accession>A0A168LNV3</accession>
<proteinExistence type="inferred from homology"/>
<keyword evidence="18" id="KW-1185">Reference proteome</keyword>
<feature type="compositionally biased region" description="Acidic residues" evidence="14">
    <location>
        <begin position="634"/>
        <end position="657"/>
    </location>
</feature>
<keyword evidence="6 11" id="KW-0067">ATP-binding</keyword>
<feature type="active site" description="Proton acceptor" evidence="10">
    <location>
        <position position="771"/>
    </location>
</feature>
<dbReference type="InterPro" id="IPR011009">
    <property type="entry name" value="Kinase-like_dom_sf"/>
</dbReference>
<dbReference type="InterPro" id="IPR017441">
    <property type="entry name" value="Protein_kinase_ATP_BS"/>
</dbReference>
<evidence type="ECO:0000256" key="7">
    <source>
        <dbReference type="ARBA" id="ARBA00037982"/>
    </source>
</evidence>
<dbReference type="InterPro" id="IPR000719">
    <property type="entry name" value="Prot_kinase_dom"/>
</dbReference>
<keyword evidence="4 11" id="KW-0547">Nucleotide-binding</keyword>
<name>A0A168LNV3_MUCCL</name>
<dbReference type="Gene3D" id="1.10.510.10">
    <property type="entry name" value="Transferase(Phosphotransferase) domain 1"/>
    <property type="match status" value="2"/>
</dbReference>
<dbReference type="Pfam" id="PF05773">
    <property type="entry name" value="RWD"/>
    <property type="match status" value="1"/>
</dbReference>
<comment type="catalytic activity">
    <reaction evidence="9">
        <text>L-seryl-[protein] + ATP = O-phospho-L-seryl-[protein] + ADP + H(+)</text>
        <dbReference type="Rhea" id="RHEA:17989"/>
        <dbReference type="Rhea" id="RHEA-COMP:9863"/>
        <dbReference type="Rhea" id="RHEA-COMP:11604"/>
        <dbReference type="ChEBI" id="CHEBI:15378"/>
        <dbReference type="ChEBI" id="CHEBI:29999"/>
        <dbReference type="ChEBI" id="CHEBI:30616"/>
        <dbReference type="ChEBI" id="CHEBI:83421"/>
        <dbReference type="ChEBI" id="CHEBI:456216"/>
        <dbReference type="EC" id="2.7.11.1"/>
    </reaction>
</comment>
<dbReference type="Gene3D" id="3.40.50.800">
    <property type="entry name" value="Anticodon-binding domain"/>
    <property type="match status" value="1"/>
</dbReference>
<feature type="region of interest" description="Disordered" evidence="14">
    <location>
        <begin position="634"/>
        <end position="658"/>
    </location>
</feature>
<dbReference type="Pfam" id="PF12745">
    <property type="entry name" value="HGTP_anticodon2"/>
    <property type="match status" value="1"/>
</dbReference>
<dbReference type="Gene3D" id="3.30.200.20">
    <property type="entry name" value="Phosphorylase Kinase, domain 1"/>
    <property type="match status" value="1"/>
</dbReference>
<dbReference type="PROSITE" id="PS00107">
    <property type="entry name" value="PROTEIN_KINASE_ATP"/>
    <property type="match status" value="1"/>
</dbReference>
<organism evidence="17 18">
    <name type="scientific">Mucor lusitanicus CBS 277.49</name>
    <dbReference type="NCBI Taxonomy" id="747725"/>
    <lineage>
        <taxon>Eukaryota</taxon>
        <taxon>Fungi</taxon>
        <taxon>Fungi incertae sedis</taxon>
        <taxon>Mucoromycota</taxon>
        <taxon>Mucoromycotina</taxon>
        <taxon>Mucoromycetes</taxon>
        <taxon>Mucorales</taxon>
        <taxon>Mucorineae</taxon>
        <taxon>Mucoraceae</taxon>
        <taxon>Mucor</taxon>
    </lineage>
</organism>
<dbReference type="GO" id="GO:0004694">
    <property type="term" value="F:eukaryotic translation initiation factor 2alpha kinase activity"/>
    <property type="evidence" value="ECO:0007669"/>
    <property type="project" value="InterPro"/>
</dbReference>
<evidence type="ECO:0000259" key="16">
    <source>
        <dbReference type="PROSITE" id="PS50908"/>
    </source>
</evidence>
<evidence type="ECO:0000256" key="1">
    <source>
        <dbReference type="ARBA" id="ARBA00012513"/>
    </source>
</evidence>
<dbReference type="FunFam" id="3.10.110.10:FF:000050">
    <property type="entry name" value="eIF-2-alpha kinase GCN2"/>
    <property type="match status" value="1"/>
</dbReference>